<proteinExistence type="inferred from homology"/>
<comment type="function">
    <text evidence="2">NDH-1 shuttles electrons from NADH, via FMN and iron-sulfur (Fe-S) centers, to quinones in the respiratory chain. Couples the redox reaction to proton translocation (for every two electrons transferred, four hydrogen ions are translocated across the cytoplasmic membrane), and thus conserves the redox energy in a proton gradient.</text>
</comment>
<keyword evidence="2" id="KW-0520">NAD</keyword>
<comment type="subcellular location">
    <subcellularLocation>
        <location evidence="2">Cell membrane</location>
        <topology evidence="2">Multi-pass membrane protein</topology>
    </subcellularLocation>
</comment>
<dbReference type="InterPro" id="IPR042106">
    <property type="entry name" value="Nuo/plastoQ_OxRdtase_6_NuoJ"/>
</dbReference>
<feature type="transmembrane region" description="Helical" evidence="2">
    <location>
        <begin position="34"/>
        <end position="52"/>
    </location>
</feature>
<sequence length="172" mass="17572">MNELYLGQFAFAFYTLIVLAGGVLAVSSASLVRAMLGLVVSLFGVAGLYLLLLAEFVALMQILIYVGAVTVLIFFAIMLTRASADGGEAEGLSGAGVLRAVPIVLIPAGILVPFLAVYGVAGLPTPKNVSPAELGAGLLGPYTLAFELISVVLLAAMAGAVLLAFEKRGAKS</sequence>
<dbReference type="GO" id="GO:0005886">
    <property type="term" value="C:plasma membrane"/>
    <property type="evidence" value="ECO:0007669"/>
    <property type="project" value="UniProtKB-SubCell"/>
</dbReference>
<keyword evidence="2" id="KW-1133">Transmembrane helix</keyword>
<keyword evidence="2" id="KW-0472">Membrane</keyword>
<feature type="transmembrane region" description="Helical" evidence="2">
    <location>
        <begin position="6"/>
        <end position="27"/>
    </location>
</feature>
<dbReference type="PANTHER" id="PTHR33269:SF17">
    <property type="entry name" value="NADH-UBIQUINONE OXIDOREDUCTASE CHAIN 6"/>
    <property type="match status" value="1"/>
</dbReference>
<gene>
    <name evidence="3" type="ORF">GTA51_02090</name>
</gene>
<comment type="caution">
    <text evidence="3">The sequence shown here is derived from an EMBL/GenBank/DDBJ whole genome shotgun (WGS) entry which is preliminary data.</text>
</comment>
<organism evidence="3 4">
    <name type="scientific">Solidesulfovibrio aerotolerans</name>
    <dbReference type="NCBI Taxonomy" id="295255"/>
    <lineage>
        <taxon>Bacteria</taxon>
        <taxon>Pseudomonadati</taxon>
        <taxon>Thermodesulfobacteriota</taxon>
        <taxon>Desulfovibrionia</taxon>
        <taxon>Desulfovibrionales</taxon>
        <taxon>Desulfovibrionaceae</taxon>
        <taxon>Solidesulfovibrio</taxon>
    </lineage>
</organism>
<dbReference type="EMBL" id="WVUD01000002">
    <property type="protein sequence ID" value="MYL81927.1"/>
    <property type="molecule type" value="Genomic_DNA"/>
</dbReference>
<keyword evidence="2" id="KW-0874">Quinone</keyword>
<comment type="catalytic activity">
    <reaction evidence="2">
        <text>a quinone + NADH + 5 H(+)(in) = a quinol + NAD(+) + 4 H(+)(out)</text>
        <dbReference type="Rhea" id="RHEA:57888"/>
        <dbReference type="ChEBI" id="CHEBI:15378"/>
        <dbReference type="ChEBI" id="CHEBI:24646"/>
        <dbReference type="ChEBI" id="CHEBI:57540"/>
        <dbReference type="ChEBI" id="CHEBI:57945"/>
        <dbReference type="ChEBI" id="CHEBI:132124"/>
    </reaction>
</comment>
<dbReference type="Gene3D" id="1.20.120.1200">
    <property type="entry name" value="NADH-ubiquinone/plastoquinone oxidoreductase chain 6, subunit NuoJ"/>
    <property type="match status" value="1"/>
</dbReference>
<dbReference type="RefSeq" id="WP_160958267.1">
    <property type="nucleotide sequence ID" value="NZ_WVUD01000002.1"/>
</dbReference>
<feature type="transmembrane region" description="Helical" evidence="2">
    <location>
        <begin position="141"/>
        <end position="165"/>
    </location>
</feature>
<accession>A0A7C9IRA9</accession>
<evidence type="ECO:0000256" key="2">
    <source>
        <dbReference type="RuleBase" id="RU004429"/>
    </source>
</evidence>
<keyword evidence="2" id="KW-0812">Transmembrane</keyword>
<protein>
    <recommendedName>
        <fullName evidence="2">NADH-quinone oxidoreductase subunit J</fullName>
        <ecNumber evidence="2">7.1.1.-</ecNumber>
    </recommendedName>
</protein>
<dbReference type="PANTHER" id="PTHR33269">
    <property type="entry name" value="NADH-UBIQUINONE OXIDOREDUCTASE CHAIN 6"/>
    <property type="match status" value="1"/>
</dbReference>
<dbReference type="EC" id="7.1.1.-" evidence="2"/>
<dbReference type="InterPro" id="IPR001457">
    <property type="entry name" value="NADH_UbQ/plastoQ_OxRdtase_su6"/>
</dbReference>
<comment type="similarity">
    <text evidence="1 2">Belongs to the complex I subunit 6 family.</text>
</comment>
<keyword evidence="2" id="KW-1003">Cell membrane</keyword>
<evidence type="ECO:0000313" key="4">
    <source>
        <dbReference type="Proteomes" id="UP000482487"/>
    </source>
</evidence>
<feature type="transmembrane region" description="Helical" evidence="2">
    <location>
        <begin position="100"/>
        <end position="121"/>
    </location>
</feature>
<dbReference type="GO" id="GO:0008137">
    <property type="term" value="F:NADH dehydrogenase (ubiquinone) activity"/>
    <property type="evidence" value="ECO:0007669"/>
    <property type="project" value="UniProtKB-UniRule"/>
</dbReference>
<dbReference type="OrthoDB" id="5405547at2"/>
<evidence type="ECO:0000313" key="3">
    <source>
        <dbReference type="EMBL" id="MYL81927.1"/>
    </source>
</evidence>
<dbReference type="GO" id="GO:0048038">
    <property type="term" value="F:quinone binding"/>
    <property type="evidence" value="ECO:0007669"/>
    <property type="project" value="UniProtKB-UniRule"/>
</dbReference>
<dbReference type="Pfam" id="PF00499">
    <property type="entry name" value="Oxidored_q3"/>
    <property type="match status" value="1"/>
</dbReference>
<keyword evidence="4" id="KW-1185">Reference proteome</keyword>
<dbReference type="AlphaFoldDB" id="A0A7C9IRA9"/>
<feature type="transmembrane region" description="Helical" evidence="2">
    <location>
        <begin position="58"/>
        <end position="79"/>
    </location>
</feature>
<evidence type="ECO:0000256" key="1">
    <source>
        <dbReference type="ARBA" id="ARBA00005698"/>
    </source>
</evidence>
<dbReference type="Proteomes" id="UP000482487">
    <property type="component" value="Unassembled WGS sequence"/>
</dbReference>
<name>A0A7C9IRA9_9BACT</name>
<reference evidence="3 4" key="1">
    <citation type="submission" date="2020-01" db="EMBL/GenBank/DDBJ databases">
        <title>Genome sequence of Desulfovibrio aerotolerans DSM 16695(T).</title>
        <authorList>
            <person name="Karnachuk O."/>
            <person name="Avakyan M."/>
            <person name="Mardanov A."/>
            <person name="Kadnikov V."/>
            <person name="Ravin N."/>
        </authorList>
    </citation>
    <scope>NUCLEOTIDE SEQUENCE [LARGE SCALE GENOMIC DNA]</scope>
    <source>
        <strain evidence="3 4">DSM 16695</strain>
    </source>
</reference>